<dbReference type="EMBL" id="VLKI01000006">
    <property type="protein sequence ID" value="TWH86609.1"/>
    <property type="molecule type" value="Genomic_DNA"/>
</dbReference>
<feature type="region of interest" description="Disordered" evidence="1">
    <location>
        <begin position="20"/>
        <end position="101"/>
    </location>
</feature>
<evidence type="ECO:0000313" key="2">
    <source>
        <dbReference type="EMBL" id="TWH86609.1"/>
    </source>
</evidence>
<feature type="compositionally biased region" description="Polar residues" evidence="1">
    <location>
        <begin position="84"/>
        <end position="96"/>
    </location>
</feature>
<name>A0A562JTU0_9BACI</name>
<evidence type="ECO:0000313" key="3">
    <source>
        <dbReference type="Proteomes" id="UP000318667"/>
    </source>
</evidence>
<protein>
    <submittedName>
        <fullName evidence="2">Uncharacterized protein</fullName>
    </submittedName>
</protein>
<dbReference type="Proteomes" id="UP000318667">
    <property type="component" value="Unassembled WGS sequence"/>
</dbReference>
<organism evidence="2 3">
    <name type="scientific">Cytobacillus oceanisediminis</name>
    <dbReference type="NCBI Taxonomy" id="665099"/>
    <lineage>
        <taxon>Bacteria</taxon>
        <taxon>Bacillati</taxon>
        <taxon>Bacillota</taxon>
        <taxon>Bacilli</taxon>
        <taxon>Bacillales</taxon>
        <taxon>Bacillaceae</taxon>
        <taxon>Cytobacillus</taxon>
    </lineage>
</organism>
<dbReference type="RefSeq" id="WP_144542762.1">
    <property type="nucleotide sequence ID" value="NZ_CBCSDC010000026.1"/>
</dbReference>
<gene>
    <name evidence="2" type="ORF">IQ19_02631</name>
</gene>
<evidence type="ECO:0000256" key="1">
    <source>
        <dbReference type="SAM" id="MobiDB-lite"/>
    </source>
</evidence>
<sequence>MSDFIKSVVQEVMKPYQKPKVNPIMAKPPQAKKTEQPPMNEMKSKQAIPGISRPNYQRAKMDKRLSVAAAAPPSHQRTHMSKQVKPQQHSNVSTNRAKGYSKEPLAQLQTISLIQGKKPAGSNESFSSQQQRSARESKLIGQTADGIKAWLFNDLHSSLENNFQRSLKSNSIGVITSEKCTAGQLFFLNDLLREYPSMKYCLTWDKESRQSFVLELYEDNEQALLEAVKVFYKKVSQRTYQTIHVYKANSPSPWLTKQLDIQASVSGAAVIEGFDYYTGVLLADRYLKRNPAITAGFSFEKNYLLIYGEYDSVSKISEDLKKEAERIK</sequence>
<accession>A0A562JTU0</accession>
<dbReference type="OrthoDB" id="2988087at2"/>
<dbReference type="AlphaFoldDB" id="A0A562JTU0"/>
<comment type="caution">
    <text evidence="2">The sequence shown here is derived from an EMBL/GenBank/DDBJ whole genome shotgun (WGS) entry which is preliminary data.</text>
</comment>
<feature type="compositionally biased region" description="Polar residues" evidence="1">
    <location>
        <begin position="122"/>
        <end position="132"/>
    </location>
</feature>
<proteinExistence type="predicted"/>
<dbReference type="GeneID" id="65403802"/>
<feature type="region of interest" description="Disordered" evidence="1">
    <location>
        <begin position="116"/>
        <end position="137"/>
    </location>
</feature>
<reference evidence="2 3" key="1">
    <citation type="journal article" date="2015" name="Stand. Genomic Sci.">
        <title>Genomic Encyclopedia of Bacterial and Archaeal Type Strains, Phase III: the genomes of soil and plant-associated and newly described type strains.</title>
        <authorList>
            <person name="Whitman W.B."/>
            <person name="Woyke T."/>
            <person name="Klenk H.P."/>
            <person name="Zhou Y."/>
            <person name="Lilburn T.G."/>
            <person name="Beck B.J."/>
            <person name="De Vos P."/>
            <person name="Vandamme P."/>
            <person name="Eisen J.A."/>
            <person name="Garrity G."/>
            <person name="Hugenholtz P."/>
            <person name="Kyrpides N.C."/>
        </authorList>
    </citation>
    <scope>NUCLEOTIDE SEQUENCE [LARGE SCALE GENOMIC DNA]</scope>
    <source>
        <strain evidence="2 3">CGMCC 1.10115</strain>
    </source>
</reference>
<keyword evidence="3" id="KW-1185">Reference proteome</keyword>